<keyword evidence="2" id="KW-1185">Reference proteome</keyword>
<dbReference type="InParanoid" id="A0A0C3BCN0"/>
<name>A0A0C3BCN0_PILCF</name>
<proteinExistence type="predicted"/>
<accession>A0A0C3BCN0</accession>
<evidence type="ECO:0000313" key="1">
    <source>
        <dbReference type="EMBL" id="KIM84068.1"/>
    </source>
</evidence>
<dbReference type="AlphaFoldDB" id="A0A0C3BCN0"/>
<dbReference type="Proteomes" id="UP000054166">
    <property type="component" value="Unassembled WGS sequence"/>
</dbReference>
<reference evidence="1 2" key="1">
    <citation type="submission" date="2014-04" db="EMBL/GenBank/DDBJ databases">
        <authorList>
            <consortium name="DOE Joint Genome Institute"/>
            <person name="Kuo A."/>
            <person name="Tarkka M."/>
            <person name="Buscot F."/>
            <person name="Kohler A."/>
            <person name="Nagy L.G."/>
            <person name="Floudas D."/>
            <person name="Copeland A."/>
            <person name="Barry K.W."/>
            <person name="Cichocki N."/>
            <person name="Veneault-Fourrey C."/>
            <person name="LaButti K."/>
            <person name="Lindquist E.A."/>
            <person name="Lipzen A."/>
            <person name="Lundell T."/>
            <person name="Morin E."/>
            <person name="Murat C."/>
            <person name="Sun H."/>
            <person name="Tunlid A."/>
            <person name="Henrissat B."/>
            <person name="Grigoriev I.V."/>
            <person name="Hibbett D.S."/>
            <person name="Martin F."/>
            <person name="Nordberg H.P."/>
            <person name="Cantor M.N."/>
            <person name="Hua S.X."/>
        </authorList>
    </citation>
    <scope>NUCLEOTIDE SEQUENCE [LARGE SCALE GENOMIC DNA]</scope>
    <source>
        <strain evidence="1 2">F 1598</strain>
    </source>
</reference>
<dbReference type="SUPFAM" id="SSF52047">
    <property type="entry name" value="RNI-like"/>
    <property type="match status" value="1"/>
</dbReference>
<evidence type="ECO:0000313" key="2">
    <source>
        <dbReference type="Proteomes" id="UP000054166"/>
    </source>
</evidence>
<reference evidence="2" key="2">
    <citation type="submission" date="2015-01" db="EMBL/GenBank/DDBJ databases">
        <title>Evolutionary Origins and Diversification of the Mycorrhizal Mutualists.</title>
        <authorList>
            <consortium name="DOE Joint Genome Institute"/>
            <consortium name="Mycorrhizal Genomics Consortium"/>
            <person name="Kohler A."/>
            <person name="Kuo A."/>
            <person name="Nagy L.G."/>
            <person name="Floudas D."/>
            <person name="Copeland A."/>
            <person name="Barry K.W."/>
            <person name="Cichocki N."/>
            <person name="Veneault-Fourrey C."/>
            <person name="LaButti K."/>
            <person name="Lindquist E.A."/>
            <person name="Lipzen A."/>
            <person name="Lundell T."/>
            <person name="Morin E."/>
            <person name="Murat C."/>
            <person name="Riley R."/>
            <person name="Ohm R."/>
            <person name="Sun H."/>
            <person name="Tunlid A."/>
            <person name="Henrissat B."/>
            <person name="Grigoriev I.V."/>
            <person name="Hibbett D.S."/>
            <person name="Martin F."/>
        </authorList>
    </citation>
    <scope>NUCLEOTIDE SEQUENCE [LARGE SCALE GENOMIC DNA]</scope>
    <source>
        <strain evidence="2">F 1598</strain>
    </source>
</reference>
<dbReference type="Gene3D" id="3.80.10.10">
    <property type="entry name" value="Ribonuclease Inhibitor"/>
    <property type="match status" value="1"/>
</dbReference>
<sequence length="495" mass="55530">MPSDLWEVREVENEQTCLYLRRPIVSTDWDRLLTYAHRIKDLRAHTGFNLRAEFTSHVSAEAFRSLSNSKHMPLAPLCPNIRSLGWEVFSFIDVEDNEIFPYIRLFLGPSTKRLSFSLDGADFSRISIILSLPRDYPGLTDVDIHPSETDDEAWYDAISDTVCQWNHLESITWSGDFSCRALIHLAGLSTLRRIEIYIPNLSAPDRQKYHSALQGDGFQALASAIIHCKDITSCTSLIEKTSLRQLDSIVIDFYGNCHKAADVGDFFRTLNARCSHTTLTTFEIETYYSFRHSDPVGAIDEDLFRPLLEFRNMTEFHIDFPIAYRLGNRILDDIAASWKHLQSLHIGTRGGWAGQSQISLGGLVPLLSLPKLKELSIVIDASVVEYTLDSPPTGVRNTKISCLDLADSVIQDEHSVAAFLSDVLPNVETIDSWQGSAAQNASVSLAEAKKYKDRWNTVAGLIKTFAKVREQERRCMVKATEGGGSTPSTSISHIP</sequence>
<dbReference type="HOGENOM" id="CLU_021164_0_0_1"/>
<evidence type="ECO:0008006" key="3">
    <source>
        <dbReference type="Google" id="ProtNLM"/>
    </source>
</evidence>
<dbReference type="OrthoDB" id="3354475at2759"/>
<dbReference type="InterPro" id="IPR032675">
    <property type="entry name" value="LRR_dom_sf"/>
</dbReference>
<gene>
    <name evidence="1" type="ORF">PILCRDRAFT_6375</name>
</gene>
<dbReference type="EMBL" id="KN832988">
    <property type="protein sequence ID" value="KIM84068.1"/>
    <property type="molecule type" value="Genomic_DNA"/>
</dbReference>
<organism evidence="1 2">
    <name type="scientific">Piloderma croceum (strain F 1598)</name>
    <dbReference type="NCBI Taxonomy" id="765440"/>
    <lineage>
        <taxon>Eukaryota</taxon>
        <taxon>Fungi</taxon>
        <taxon>Dikarya</taxon>
        <taxon>Basidiomycota</taxon>
        <taxon>Agaricomycotina</taxon>
        <taxon>Agaricomycetes</taxon>
        <taxon>Agaricomycetidae</taxon>
        <taxon>Atheliales</taxon>
        <taxon>Atheliaceae</taxon>
        <taxon>Piloderma</taxon>
    </lineage>
</organism>
<protein>
    <recommendedName>
        <fullName evidence="3">F-box domain-containing protein</fullName>
    </recommendedName>
</protein>